<dbReference type="CDD" id="cd00167">
    <property type="entry name" value="SANT"/>
    <property type="match status" value="1"/>
</dbReference>
<feature type="compositionally biased region" description="Low complexity" evidence="5">
    <location>
        <begin position="294"/>
        <end position="303"/>
    </location>
</feature>
<dbReference type="InterPro" id="IPR000433">
    <property type="entry name" value="Znf_ZZ"/>
</dbReference>
<feature type="domain" description="HTH myb-type" evidence="8">
    <location>
        <begin position="188"/>
        <end position="240"/>
    </location>
</feature>
<evidence type="ECO:0000256" key="5">
    <source>
        <dbReference type="SAM" id="MobiDB-lite"/>
    </source>
</evidence>
<feature type="domain" description="ZZ-type" evidence="7">
    <location>
        <begin position="356"/>
        <end position="417"/>
    </location>
</feature>
<dbReference type="EMBL" id="CAHIKZ030004414">
    <property type="protein sequence ID" value="CAE1310581.1"/>
    <property type="molecule type" value="Genomic_DNA"/>
</dbReference>
<feature type="region of interest" description="Disordered" evidence="5">
    <location>
        <begin position="282"/>
        <end position="330"/>
    </location>
</feature>
<evidence type="ECO:0000259" key="6">
    <source>
        <dbReference type="PROSITE" id="PS50090"/>
    </source>
</evidence>
<evidence type="ECO:0000256" key="4">
    <source>
        <dbReference type="PROSITE-ProRule" id="PRU00228"/>
    </source>
</evidence>
<dbReference type="GO" id="GO:0008270">
    <property type="term" value="F:zinc ion binding"/>
    <property type="evidence" value="ECO:0007669"/>
    <property type="project" value="UniProtKB-KW"/>
</dbReference>
<feature type="region of interest" description="Disordered" evidence="5">
    <location>
        <begin position="1"/>
        <end position="34"/>
    </location>
</feature>
<evidence type="ECO:0000256" key="1">
    <source>
        <dbReference type="ARBA" id="ARBA00022723"/>
    </source>
</evidence>
<keyword evidence="1" id="KW-0479">Metal-binding</keyword>
<accession>A0A812E0K6</accession>
<dbReference type="OrthoDB" id="20473at2759"/>
<feature type="domain" description="Myb-like" evidence="6">
    <location>
        <begin position="188"/>
        <end position="236"/>
    </location>
</feature>
<dbReference type="InterPro" id="IPR037830">
    <property type="entry name" value="ZZZ3"/>
</dbReference>
<evidence type="ECO:0000313" key="9">
    <source>
        <dbReference type="EMBL" id="CAE1310581.1"/>
    </source>
</evidence>
<sequence length="441" mass="50842">MAAISNKKDKEMENERVMEDKEEPDPNEPDAMDKPYYFESDHAALKCNPDYHNLLKTLCLLEAQRIHAIKDIDLLYVWQKEALENPLLFVEKLQQGKGINFPRQQVIAKLPSINWEAYTSRKDITSYYAPKHMTRKKKNILDSCTVITTNGEENSEGGWKSEYSNTSRIVVRGRLKDENKPTSFNQLWSIEEQKRLEELLVKYPPEEVESRRWQKIAVCLGNRTTQQVASRVQKYFIKLARAGLPVPGRTPNLTSYTRRTGHRHHRFNRFYHQSTFLQAHEPPVYMSDDDDDSSMSVGGSSSMEADAGYGEESKDVSDEESIPPELRDSEEYEELMKLKKMKMTQLCSTSSGAMKSPSFKCDNCQCTPITNTRWQCIDCQNENGTSIDLCNNCIDSNFENSFHNSSHRFQPVTPQGFVDNDYTKFSTGDYNYLDPNYMPAN</sequence>
<evidence type="ECO:0000259" key="7">
    <source>
        <dbReference type="PROSITE" id="PS50135"/>
    </source>
</evidence>
<evidence type="ECO:0000313" key="10">
    <source>
        <dbReference type="Proteomes" id="UP000597762"/>
    </source>
</evidence>
<dbReference type="PROSITE" id="PS51294">
    <property type="entry name" value="HTH_MYB"/>
    <property type="match status" value="1"/>
</dbReference>
<dbReference type="Gene3D" id="1.10.10.60">
    <property type="entry name" value="Homeodomain-like"/>
    <property type="match status" value="1"/>
</dbReference>
<evidence type="ECO:0000259" key="8">
    <source>
        <dbReference type="PROSITE" id="PS51294"/>
    </source>
</evidence>
<dbReference type="SMART" id="SM00717">
    <property type="entry name" value="SANT"/>
    <property type="match status" value="1"/>
</dbReference>
<dbReference type="InterPro" id="IPR009057">
    <property type="entry name" value="Homeodomain-like_sf"/>
</dbReference>
<dbReference type="GO" id="GO:0070461">
    <property type="term" value="C:SAGA-type complex"/>
    <property type="evidence" value="ECO:0007669"/>
    <property type="project" value="UniProtKB-ARBA"/>
</dbReference>
<dbReference type="InterPro" id="IPR043145">
    <property type="entry name" value="Znf_ZZ_sf"/>
</dbReference>
<dbReference type="Proteomes" id="UP000597762">
    <property type="component" value="Unassembled WGS sequence"/>
</dbReference>
<dbReference type="PROSITE" id="PS50090">
    <property type="entry name" value="MYB_LIKE"/>
    <property type="match status" value="1"/>
</dbReference>
<dbReference type="PANTHER" id="PTHR22705:SF0">
    <property type="entry name" value="ZZ-TYPE ZINC FINGER-CONTAINING PROTEIN 3"/>
    <property type="match status" value="1"/>
</dbReference>
<dbReference type="Pfam" id="PF00249">
    <property type="entry name" value="Myb_DNA-binding"/>
    <property type="match status" value="1"/>
</dbReference>
<dbReference type="PANTHER" id="PTHR22705">
    <property type="entry name" value="ZINC FINGER, ZZ DOMAIN CONTAINING 3"/>
    <property type="match status" value="1"/>
</dbReference>
<reference evidence="9" key="1">
    <citation type="submission" date="2021-01" db="EMBL/GenBank/DDBJ databases">
        <authorList>
            <person name="Li R."/>
            <person name="Bekaert M."/>
        </authorList>
    </citation>
    <scope>NUCLEOTIDE SEQUENCE</scope>
    <source>
        <strain evidence="9">Farmed</strain>
    </source>
</reference>
<dbReference type="Gene3D" id="3.30.60.90">
    <property type="match status" value="1"/>
</dbReference>
<organism evidence="9 10">
    <name type="scientific">Acanthosepion pharaonis</name>
    <name type="common">Pharaoh cuttlefish</name>
    <name type="synonym">Sepia pharaonis</name>
    <dbReference type="NCBI Taxonomy" id="158019"/>
    <lineage>
        <taxon>Eukaryota</taxon>
        <taxon>Metazoa</taxon>
        <taxon>Spiralia</taxon>
        <taxon>Lophotrochozoa</taxon>
        <taxon>Mollusca</taxon>
        <taxon>Cephalopoda</taxon>
        <taxon>Coleoidea</taxon>
        <taxon>Decapodiformes</taxon>
        <taxon>Sepiida</taxon>
        <taxon>Sepiina</taxon>
        <taxon>Sepiidae</taxon>
        <taxon>Acanthosepion</taxon>
    </lineage>
</organism>
<evidence type="ECO:0000256" key="3">
    <source>
        <dbReference type="ARBA" id="ARBA00022833"/>
    </source>
</evidence>
<comment type="caution">
    <text evidence="9">The sequence shown here is derived from an EMBL/GenBank/DDBJ whole genome shotgun (WGS) entry which is preliminary data.</text>
</comment>
<dbReference type="AlphaFoldDB" id="A0A812E0K6"/>
<feature type="compositionally biased region" description="Basic and acidic residues" evidence="5">
    <location>
        <begin position="1"/>
        <end position="19"/>
    </location>
</feature>
<evidence type="ECO:0000256" key="2">
    <source>
        <dbReference type="ARBA" id="ARBA00022771"/>
    </source>
</evidence>
<dbReference type="InterPro" id="IPR001876">
    <property type="entry name" value="Znf_RanBP2"/>
</dbReference>
<dbReference type="InterPro" id="IPR001005">
    <property type="entry name" value="SANT/Myb"/>
</dbReference>
<dbReference type="SUPFAM" id="SSF57850">
    <property type="entry name" value="RING/U-box"/>
    <property type="match status" value="1"/>
</dbReference>
<name>A0A812E0K6_ACAPH</name>
<dbReference type="PROSITE" id="PS01358">
    <property type="entry name" value="ZF_RANBP2_1"/>
    <property type="match status" value="1"/>
</dbReference>
<feature type="compositionally biased region" description="Acidic residues" evidence="5">
    <location>
        <begin position="20"/>
        <end position="30"/>
    </location>
</feature>
<keyword evidence="2 4" id="KW-0863">Zinc-finger</keyword>
<keyword evidence="10" id="KW-1185">Reference proteome</keyword>
<gene>
    <name evidence="9" type="ORF">SPHA_62139</name>
</gene>
<dbReference type="InterPro" id="IPR017930">
    <property type="entry name" value="Myb_dom"/>
</dbReference>
<dbReference type="PROSITE" id="PS50135">
    <property type="entry name" value="ZF_ZZ_2"/>
    <property type="match status" value="1"/>
</dbReference>
<keyword evidence="3" id="KW-0862">Zinc</keyword>
<dbReference type="SUPFAM" id="SSF46689">
    <property type="entry name" value="Homeodomain-like"/>
    <property type="match status" value="1"/>
</dbReference>
<proteinExistence type="predicted"/>
<protein>
    <submittedName>
        <fullName evidence="9">ZZ-type zinc finger-containing protein 3</fullName>
    </submittedName>
</protein>